<keyword evidence="2" id="KW-0732">Signal</keyword>
<accession>D3Q420</accession>
<proteinExistence type="predicted"/>
<name>D3Q420_STANL</name>
<dbReference type="AlphaFoldDB" id="D3Q420"/>
<dbReference type="InterPro" id="IPR011044">
    <property type="entry name" value="Quino_amine_DH_bsu"/>
</dbReference>
<dbReference type="STRING" id="446470.Snas_6285"/>
<dbReference type="HOGENOM" id="CLU_037853_0_0_11"/>
<sequence>MRTPPPLLCAALAVILLGGCASGTDKPSADDKPHGYVEGAEETAEPQRRLVMAEAETGTLSQLDPATEKTAELADVKGVAGLVTDGRYVFAAGKDKTSIIDSGVWTVDHGDHKHYYVAEAKPVDTVDIDEAVSASADAAVSTVNTPDGAHVYDREQLADGKIAPVDTEAALAVPYAGELVTATDGRITVADKESDLDASCPRPTAAATTDRGAVFGCGERVVVVTEKDGTFSADELNAPAGIAAAQRFQHRPGTPVLVTAAKGEVTVFDVAEGDWSVIDAPDPVAVNATGEDMPVLVLDRDGTLRSFDQRTGDPIAERRVIDKMPKDGPAPVITVDTERAYVNDPEAKAVHEIDFQDELRLARSLTLDTRPDLMVETGS</sequence>
<dbReference type="EMBL" id="CP001778">
    <property type="protein sequence ID" value="ADD45905.1"/>
    <property type="molecule type" value="Genomic_DNA"/>
</dbReference>
<evidence type="ECO:0008006" key="5">
    <source>
        <dbReference type="Google" id="ProtNLM"/>
    </source>
</evidence>
<dbReference type="Proteomes" id="UP000000844">
    <property type="component" value="Chromosome"/>
</dbReference>
<dbReference type="eggNOG" id="COG1108">
    <property type="taxonomic scope" value="Bacteria"/>
</dbReference>
<dbReference type="SUPFAM" id="SSF50969">
    <property type="entry name" value="YVTN repeat-like/Quinoprotein amine dehydrogenase"/>
    <property type="match status" value="1"/>
</dbReference>
<dbReference type="KEGG" id="sna:Snas_6285"/>
<reference evidence="3 4" key="1">
    <citation type="journal article" date="2009" name="Stand. Genomic Sci.">
        <title>Complete genome sequence of Stackebrandtia nassauensis type strain (LLR-40K-21).</title>
        <authorList>
            <person name="Munk C."/>
            <person name="Lapidus A."/>
            <person name="Copeland A."/>
            <person name="Jando M."/>
            <person name="Mayilraj S."/>
            <person name="Glavina Del Rio T."/>
            <person name="Nolan M."/>
            <person name="Chen F."/>
            <person name="Lucas S."/>
            <person name="Tice H."/>
            <person name="Cheng J.F."/>
            <person name="Han C."/>
            <person name="Detter J.C."/>
            <person name="Bruce D."/>
            <person name="Goodwin L."/>
            <person name="Chain P."/>
            <person name="Pitluck S."/>
            <person name="Goker M."/>
            <person name="Ovchinikova G."/>
            <person name="Pati A."/>
            <person name="Ivanova N."/>
            <person name="Mavromatis K."/>
            <person name="Chen A."/>
            <person name="Palaniappan K."/>
            <person name="Land M."/>
            <person name="Hauser L."/>
            <person name="Chang Y.J."/>
            <person name="Jeffries C.D."/>
            <person name="Bristow J."/>
            <person name="Eisen J.A."/>
            <person name="Markowitz V."/>
            <person name="Hugenholtz P."/>
            <person name="Kyrpides N.C."/>
            <person name="Klenk H.P."/>
        </authorList>
    </citation>
    <scope>NUCLEOTIDE SEQUENCE [LARGE SCALE GENOMIC DNA]</scope>
    <source>
        <strain evidence="4">DSM 44728 / CIP 108903 / NRRL B-16338 / NBRC 102104 / LLR-40K-21</strain>
    </source>
</reference>
<evidence type="ECO:0000256" key="2">
    <source>
        <dbReference type="SAM" id="SignalP"/>
    </source>
</evidence>
<dbReference type="PROSITE" id="PS51257">
    <property type="entry name" value="PROKAR_LIPOPROTEIN"/>
    <property type="match status" value="1"/>
</dbReference>
<evidence type="ECO:0000256" key="1">
    <source>
        <dbReference type="SAM" id="MobiDB-lite"/>
    </source>
</evidence>
<protein>
    <recommendedName>
        <fullName evidence="5">Lipoprotein</fullName>
    </recommendedName>
</protein>
<organism evidence="3 4">
    <name type="scientific">Stackebrandtia nassauensis (strain DSM 44728 / CIP 108903 / NRRL B-16338 / NBRC 102104 / LLR-40K-21)</name>
    <dbReference type="NCBI Taxonomy" id="446470"/>
    <lineage>
        <taxon>Bacteria</taxon>
        <taxon>Bacillati</taxon>
        <taxon>Actinomycetota</taxon>
        <taxon>Actinomycetes</taxon>
        <taxon>Glycomycetales</taxon>
        <taxon>Glycomycetaceae</taxon>
        <taxon>Stackebrandtia</taxon>
    </lineage>
</organism>
<feature type="region of interest" description="Disordered" evidence="1">
    <location>
        <begin position="24"/>
        <end position="46"/>
    </location>
</feature>
<evidence type="ECO:0000313" key="4">
    <source>
        <dbReference type="Proteomes" id="UP000000844"/>
    </source>
</evidence>
<dbReference type="OrthoDB" id="60524at2"/>
<evidence type="ECO:0000313" key="3">
    <source>
        <dbReference type="EMBL" id="ADD45905.1"/>
    </source>
</evidence>
<dbReference type="RefSeq" id="WP_013021476.1">
    <property type="nucleotide sequence ID" value="NC_013947.1"/>
</dbReference>
<gene>
    <name evidence="3" type="ordered locus">Snas_6285</name>
</gene>
<feature type="signal peptide" evidence="2">
    <location>
        <begin position="1"/>
        <end position="23"/>
    </location>
</feature>
<feature type="chain" id="PRO_5038915264" description="Lipoprotein" evidence="2">
    <location>
        <begin position="24"/>
        <end position="379"/>
    </location>
</feature>
<keyword evidence="4" id="KW-1185">Reference proteome</keyword>